<organism evidence="2 3">
    <name type="scientific">Aquirufa avitistagni</name>
    <dbReference type="NCBI Taxonomy" id="3104728"/>
    <lineage>
        <taxon>Bacteria</taxon>
        <taxon>Pseudomonadati</taxon>
        <taxon>Bacteroidota</taxon>
        <taxon>Cytophagia</taxon>
        <taxon>Cytophagales</taxon>
        <taxon>Flectobacillaceae</taxon>
        <taxon>Aquirufa</taxon>
    </lineage>
</organism>
<comment type="caution">
    <text evidence="2">The sequence shown here is derived from an EMBL/GenBank/DDBJ whole genome shotgun (WGS) entry which is preliminary data.</text>
</comment>
<gene>
    <name evidence="2" type="ORF">U0R10_03295</name>
</gene>
<name>A0ABW6DCH7_9BACT</name>
<protein>
    <recommendedName>
        <fullName evidence="4">CcoQ/FixQ family Cbb3-type cytochrome c oxidase assembly chaperone</fullName>
    </recommendedName>
</protein>
<dbReference type="EMBL" id="JBBKXZ010000001">
    <property type="protein sequence ID" value="MFD3393638.1"/>
    <property type="molecule type" value="Genomic_DNA"/>
</dbReference>
<dbReference type="RefSeq" id="WP_377982444.1">
    <property type="nucleotide sequence ID" value="NZ_JBBKXZ010000001.1"/>
</dbReference>
<keyword evidence="1" id="KW-1133">Transmembrane helix</keyword>
<evidence type="ECO:0000313" key="3">
    <source>
        <dbReference type="Proteomes" id="UP001598138"/>
    </source>
</evidence>
<keyword evidence="1" id="KW-0472">Membrane</keyword>
<evidence type="ECO:0000256" key="1">
    <source>
        <dbReference type="SAM" id="Phobius"/>
    </source>
</evidence>
<dbReference type="Proteomes" id="UP001598138">
    <property type="component" value="Unassembled WGS sequence"/>
</dbReference>
<reference evidence="2 3" key="1">
    <citation type="submission" date="2024-03" db="EMBL/GenBank/DDBJ databases">
        <title>Aquirufa genome sequencing.</title>
        <authorList>
            <person name="Pitt A."/>
            <person name="Hahn M.W."/>
        </authorList>
    </citation>
    <scope>NUCLEOTIDE SEQUENCE [LARGE SCALE GENOMIC DNA]</scope>
    <source>
        <strain evidence="2 3">OSTEICH-129V</strain>
    </source>
</reference>
<keyword evidence="1" id="KW-0812">Transmembrane</keyword>
<feature type="transmembrane region" description="Helical" evidence="1">
    <location>
        <begin position="15"/>
        <end position="36"/>
    </location>
</feature>
<sequence length="54" mass="6473">MFKQFISNIPGADSYMIFSLITFMVFFTAVGIYMFLIDRKHIEEMKQLPFEKEK</sequence>
<accession>A0ABW6DCH7</accession>
<keyword evidence="3" id="KW-1185">Reference proteome</keyword>
<evidence type="ECO:0008006" key="4">
    <source>
        <dbReference type="Google" id="ProtNLM"/>
    </source>
</evidence>
<evidence type="ECO:0000313" key="2">
    <source>
        <dbReference type="EMBL" id="MFD3393638.1"/>
    </source>
</evidence>
<proteinExistence type="predicted"/>